<dbReference type="GO" id="GO:0016810">
    <property type="term" value="F:hydrolase activity, acting on carbon-nitrogen (but not peptide) bonds"/>
    <property type="evidence" value="ECO:0007669"/>
    <property type="project" value="InterPro"/>
</dbReference>
<dbReference type="EMBL" id="NVUL01000069">
    <property type="protein sequence ID" value="PCI75707.1"/>
    <property type="molecule type" value="Genomic_DNA"/>
</dbReference>
<dbReference type="InterPro" id="IPR033932">
    <property type="entry name" value="YtcJ-like"/>
</dbReference>
<dbReference type="Gene3D" id="2.30.40.10">
    <property type="entry name" value="Urease, subunit C, domain 1"/>
    <property type="match status" value="1"/>
</dbReference>
<keyword evidence="1" id="KW-0732">Signal</keyword>
<dbReference type="PANTHER" id="PTHR22642:SF2">
    <property type="entry name" value="PROTEIN LONG AFTER FAR-RED 3"/>
    <property type="match status" value="1"/>
</dbReference>
<comment type="caution">
    <text evidence="3">The sequence shown here is derived from an EMBL/GenBank/DDBJ whole genome shotgun (WGS) entry which is preliminary data.</text>
</comment>
<evidence type="ECO:0000259" key="2">
    <source>
        <dbReference type="Pfam" id="PF07969"/>
    </source>
</evidence>
<dbReference type="InterPro" id="IPR013108">
    <property type="entry name" value="Amidohydro_3"/>
</dbReference>
<gene>
    <name evidence="3" type="ORF">COB20_12250</name>
</gene>
<protein>
    <submittedName>
        <fullName evidence="3">Amidohydrolase</fullName>
    </submittedName>
</protein>
<feature type="signal peptide" evidence="1">
    <location>
        <begin position="1"/>
        <end position="40"/>
    </location>
</feature>
<dbReference type="Gene3D" id="3.20.20.140">
    <property type="entry name" value="Metal-dependent hydrolases"/>
    <property type="match status" value="1"/>
</dbReference>
<evidence type="ECO:0000313" key="3">
    <source>
        <dbReference type="EMBL" id="PCI75707.1"/>
    </source>
</evidence>
<dbReference type="InterPro" id="IPR032466">
    <property type="entry name" value="Metal_Hydrolase"/>
</dbReference>
<dbReference type="InterPro" id="IPR006311">
    <property type="entry name" value="TAT_signal"/>
</dbReference>
<feature type="domain" description="Amidohydrolase 3" evidence="2">
    <location>
        <begin position="99"/>
        <end position="574"/>
    </location>
</feature>
<dbReference type="CDD" id="cd01300">
    <property type="entry name" value="YtcJ_like"/>
    <property type="match status" value="1"/>
</dbReference>
<evidence type="ECO:0000256" key="1">
    <source>
        <dbReference type="SAM" id="SignalP"/>
    </source>
</evidence>
<accession>A0A2A4X0W7</accession>
<dbReference type="Pfam" id="PF07969">
    <property type="entry name" value="Amidohydro_3"/>
    <property type="match status" value="1"/>
</dbReference>
<reference evidence="4" key="1">
    <citation type="submission" date="2017-08" db="EMBL/GenBank/DDBJ databases">
        <title>A dynamic microbial community with high functional redundancy inhabits the cold, oxic subseafloor aquifer.</title>
        <authorList>
            <person name="Tully B.J."/>
            <person name="Wheat C.G."/>
            <person name="Glazer B.T."/>
            <person name="Huber J.A."/>
        </authorList>
    </citation>
    <scope>NUCLEOTIDE SEQUENCE [LARGE SCALE GENOMIC DNA]</scope>
</reference>
<dbReference type="Proteomes" id="UP000218767">
    <property type="component" value="Unassembled WGS sequence"/>
</dbReference>
<organism evidence="3 4">
    <name type="scientific">SAR86 cluster bacterium</name>
    <dbReference type="NCBI Taxonomy" id="2030880"/>
    <lineage>
        <taxon>Bacteria</taxon>
        <taxon>Pseudomonadati</taxon>
        <taxon>Pseudomonadota</taxon>
        <taxon>Gammaproteobacteria</taxon>
        <taxon>SAR86 cluster</taxon>
    </lineage>
</organism>
<dbReference type="Gene3D" id="3.10.310.70">
    <property type="match status" value="1"/>
</dbReference>
<dbReference type="SUPFAM" id="SSF51338">
    <property type="entry name" value="Composite domain of metallo-dependent hydrolases"/>
    <property type="match status" value="1"/>
</dbReference>
<evidence type="ECO:0000313" key="4">
    <source>
        <dbReference type="Proteomes" id="UP000218767"/>
    </source>
</evidence>
<feature type="chain" id="PRO_5013331694" evidence="1">
    <location>
        <begin position="41"/>
        <end position="576"/>
    </location>
</feature>
<dbReference type="InterPro" id="IPR011059">
    <property type="entry name" value="Metal-dep_hydrolase_composite"/>
</dbReference>
<dbReference type="PROSITE" id="PS51318">
    <property type="entry name" value="TAT"/>
    <property type="match status" value="1"/>
</dbReference>
<dbReference type="AlphaFoldDB" id="A0A2A4X0W7"/>
<dbReference type="SUPFAM" id="SSF51556">
    <property type="entry name" value="Metallo-dependent hydrolases"/>
    <property type="match status" value="1"/>
</dbReference>
<proteinExistence type="predicted"/>
<sequence length="576" mass="62969">MTKHSNTHGNSRRFSRRKFIGSSSALAAAGIGLPTQSALAAAAPAPLQSAAPDYVVLNARVLTVDSNQPTAEAFAVKGDRFTAVGSSADIRNLATSRTEIIDAEGMTVTPGFIDAHTHASGAGVNELVQVNVDMRSIAEIKDALQQRANETPDGQWVRGFKYDDTKLAEGRPLNRFDIDEVAPNNPVVVGHRGGHTGVYNSMALALAGITAETPDPDDGRFYRDSNGVLTGLIAEQARNVFRGMIPSTSTREQRRDGVKLISELMTEAGLTSVQQTGGGRNDMIAFQDARDNDDMRFRVCLFPRGQLFEDLVNAGVRTGFGDEVFRIGAVKFMADGSASERTMRMSTPYVGRPDDYGILTMSQEEIHEAVENAHRNGFQIGIHANGDVTIDMVLNAYERVQSLWPRPDARHRIEHCSLVNPSILRRIKAAGVIPAPFYTYVHYHGNKWVEYGQDKMAWMFAHKSFLDYDIPVAPASDYTPGPYEPLMALQSMVTRKDFDGRVWGPNQRITLDQALKICTMNGAFASFEENIKGSITAGKLADFVILADNPHDVDPDTIKNIEIVRTVVGGSTMYGA</sequence>
<name>A0A2A4X0W7_9GAMM</name>
<dbReference type="PANTHER" id="PTHR22642">
    <property type="entry name" value="IMIDAZOLONEPROPIONASE"/>
    <property type="match status" value="1"/>
</dbReference>
<keyword evidence="3" id="KW-0378">Hydrolase</keyword>